<sequence>MQFKFIAASLAALSVGSAIAGPLPAPVVDDGLVARNAAPVAEPLPEAAPAPEIEELDVDLDLARVDHDIKARSINIDLVSNWQGQARGWANNRIGTVPTQVQWNNARAWWPNQVFDNNVWGVNNWQNNGWNGNLWYLYWLYYYYYGYYNTWYNYWPVNNWNNWNGYCSPGWC</sequence>
<dbReference type="EMBL" id="BOLY01000001">
    <property type="protein sequence ID" value="GIZ38169.1"/>
    <property type="molecule type" value="Genomic_DNA"/>
</dbReference>
<proteinExistence type="predicted"/>
<name>A0A9P3C620_9PEZI</name>
<comment type="caution">
    <text evidence="2">The sequence shown here is derived from an EMBL/GenBank/DDBJ whole genome shotgun (WGS) entry which is preliminary data.</text>
</comment>
<dbReference type="AlphaFoldDB" id="A0A9P3C620"/>
<dbReference type="Proteomes" id="UP000825890">
    <property type="component" value="Unassembled WGS sequence"/>
</dbReference>
<dbReference type="RefSeq" id="XP_044652656.1">
    <property type="nucleotide sequence ID" value="XM_044796721.1"/>
</dbReference>
<reference evidence="2 3" key="1">
    <citation type="submission" date="2021-01" db="EMBL/GenBank/DDBJ databases">
        <title>Cercospora kikuchii MAFF 305040 whole genome shotgun sequence.</title>
        <authorList>
            <person name="Kashiwa T."/>
            <person name="Suzuki T."/>
        </authorList>
    </citation>
    <scope>NUCLEOTIDE SEQUENCE [LARGE SCALE GENOMIC DNA]</scope>
    <source>
        <strain evidence="2 3">MAFF 305040</strain>
    </source>
</reference>
<evidence type="ECO:0000313" key="2">
    <source>
        <dbReference type="EMBL" id="GIZ38169.1"/>
    </source>
</evidence>
<keyword evidence="3" id="KW-1185">Reference proteome</keyword>
<protein>
    <submittedName>
        <fullName evidence="2">Uncharacterized protein</fullName>
    </submittedName>
</protein>
<dbReference type="OrthoDB" id="3650068at2759"/>
<accession>A0A9P3C620</accession>
<feature type="chain" id="PRO_5040433373" evidence="1">
    <location>
        <begin position="21"/>
        <end position="172"/>
    </location>
</feature>
<dbReference type="GeneID" id="68287167"/>
<gene>
    <name evidence="2" type="ORF">CKM354_000159200</name>
</gene>
<evidence type="ECO:0000313" key="3">
    <source>
        <dbReference type="Proteomes" id="UP000825890"/>
    </source>
</evidence>
<organism evidence="2 3">
    <name type="scientific">Cercospora kikuchii</name>
    <dbReference type="NCBI Taxonomy" id="84275"/>
    <lineage>
        <taxon>Eukaryota</taxon>
        <taxon>Fungi</taxon>
        <taxon>Dikarya</taxon>
        <taxon>Ascomycota</taxon>
        <taxon>Pezizomycotina</taxon>
        <taxon>Dothideomycetes</taxon>
        <taxon>Dothideomycetidae</taxon>
        <taxon>Mycosphaerellales</taxon>
        <taxon>Mycosphaerellaceae</taxon>
        <taxon>Cercospora</taxon>
    </lineage>
</organism>
<keyword evidence="1" id="KW-0732">Signal</keyword>
<evidence type="ECO:0000256" key="1">
    <source>
        <dbReference type="SAM" id="SignalP"/>
    </source>
</evidence>
<feature type="signal peptide" evidence="1">
    <location>
        <begin position="1"/>
        <end position="20"/>
    </location>
</feature>